<feature type="domain" description="HTH lysR-type" evidence="5">
    <location>
        <begin position="20"/>
        <end position="77"/>
    </location>
</feature>
<dbReference type="InterPro" id="IPR000847">
    <property type="entry name" value="LysR_HTH_N"/>
</dbReference>
<evidence type="ECO:0000259" key="5">
    <source>
        <dbReference type="PROSITE" id="PS50931"/>
    </source>
</evidence>
<dbReference type="InterPro" id="IPR036390">
    <property type="entry name" value="WH_DNA-bd_sf"/>
</dbReference>
<organism evidence="6 7">
    <name type="scientific">Trabulsiella odontotermitis</name>
    <dbReference type="NCBI Taxonomy" id="379893"/>
    <lineage>
        <taxon>Bacteria</taxon>
        <taxon>Pseudomonadati</taxon>
        <taxon>Pseudomonadota</taxon>
        <taxon>Gammaproteobacteria</taxon>
        <taxon>Enterobacterales</taxon>
        <taxon>Enterobacteriaceae</taxon>
        <taxon>Trabulsiella</taxon>
    </lineage>
</organism>
<dbReference type="Gene3D" id="1.10.10.10">
    <property type="entry name" value="Winged helix-like DNA-binding domain superfamily/Winged helix DNA-binding domain"/>
    <property type="match status" value="1"/>
</dbReference>
<evidence type="ECO:0000256" key="4">
    <source>
        <dbReference type="ARBA" id="ARBA00023163"/>
    </source>
</evidence>
<dbReference type="PANTHER" id="PTHR30537:SF5">
    <property type="entry name" value="HTH-TYPE TRANSCRIPTIONAL ACTIVATOR TTDR-RELATED"/>
    <property type="match status" value="1"/>
</dbReference>
<dbReference type="Pfam" id="PF00126">
    <property type="entry name" value="HTH_1"/>
    <property type="match status" value="1"/>
</dbReference>
<dbReference type="Proteomes" id="UP000037393">
    <property type="component" value="Unassembled WGS sequence"/>
</dbReference>
<comment type="similarity">
    <text evidence="1">Belongs to the LysR transcriptional regulatory family.</text>
</comment>
<evidence type="ECO:0000256" key="1">
    <source>
        <dbReference type="ARBA" id="ARBA00009437"/>
    </source>
</evidence>
<protein>
    <submittedName>
        <fullName evidence="6">LysR family transcriptional regulator</fullName>
    </submittedName>
</protein>
<keyword evidence="7" id="KW-1185">Reference proteome</keyword>
<dbReference type="CDD" id="cd08474">
    <property type="entry name" value="PBP2_CrgA_like_5"/>
    <property type="match status" value="1"/>
</dbReference>
<evidence type="ECO:0000313" key="7">
    <source>
        <dbReference type="Proteomes" id="UP000037393"/>
    </source>
</evidence>
<dbReference type="GO" id="GO:0003700">
    <property type="term" value="F:DNA-binding transcription factor activity"/>
    <property type="evidence" value="ECO:0007669"/>
    <property type="project" value="InterPro"/>
</dbReference>
<evidence type="ECO:0000256" key="2">
    <source>
        <dbReference type="ARBA" id="ARBA00023015"/>
    </source>
</evidence>
<accession>A0A0L0GS52</accession>
<sequence>MDNGDKYECHDEGIGIMSRVTLNDLQAVIAIARRGTFRAAAIDLDMSTTALSHTIARLEAALEVRLFNRTTRSVALTEAGQLLVEEMGPSLQGVNAALEAVRARKGTPSGVLRINAPPFAALTLFSTVIVEFLRRYPQMHIDLVTEGRLVDIVAEGFDLGVRVAGLVPNDMIALSLGQPQRFAVVASPDYLAQHGTPVTPGDLLNHACIRVRLPDGALYRWHLEKQGEVAHVEVQGPLTLDEASLCRAAVMEGLGIGFFLEQNVIEDITAGRMVRLLDDWTPPFPGLCLYYPGRRHPSAGLAAFLALAREVAAR</sequence>
<dbReference type="Gene3D" id="3.40.190.290">
    <property type="match status" value="1"/>
</dbReference>
<dbReference type="SUPFAM" id="SSF46785">
    <property type="entry name" value="Winged helix' DNA-binding domain"/>
    <property type="match status" value="1"/>
</dbReference>
<evidence type="ECO:0000313" key="6">
    <source>
        <dbReference type="EMBL" id="KNC91684.1"/>
    </source>
</evidence>
<dbReference type="PATRIC" id="fig|379893.4.peg.290"/>
<dbReference type="GO" id="GO:0003677">
    <property type="term" value="F:DNA binding"/>
    <property type="evidence" value="ECO:0007669"/>
    <property type="project" value="UniProtKB-KW"/>
</dbReference>
<evidence type="ECO:0000256" key="3">
    <source>
        <dbReference type="ARBA" id="ARBA00023125"/>
    </source>
</evidence>
<keyword evidence="4" id="KW-0804">Transcription</keyword>
<dbReference type="SUPFAM" id="SSF53850">
    <property type="entry name" value="Periplasmic binding protein-like II"/>
    <property type="match status" value="1"/>
</dbReference>
<dbReference type="EMBL" id="JNGI01000124">
    <property type="protein sequence ID" value="KNC91684.1"/>
    <property type="molecule type" value="Genomic_DNA"/>
</dbReference>
<dbReference type="InterPro" id="IPR058163">
    <property type="entry name" value="LysR-type_TF_proteobact-type"/>
</dbReference>
<comment type="caution">
    <text evidence="6">The sequence shown here is derived from an EMBL/GenBank/DDBJ whole genome shotgun (WGS) entry which is preliminary data.</text>
</comment>
<keyword evidence="3" id="KW-0238">DNA-binding</keyword>
<proteinExistence type="inferred from homology"/>
<dbReference type="InterPro" id="IPR036388">
    <property type="entry name" value="WH-like_DNA-bd_sf"/>
</dbReference>
<dbReference type="FunFam" id="1.10.10.10:FF:000001">
    <property type="entry name" value="LysR family transcriptional regulator"/>
    <property type="match status" value="1"/>
</dbReference>
<dbReference type="PROSITE" id="PS50931">
    <property type="entry name" value="HTH_LYSR"/>
    <property type="match status" value="1"/>
</dbReference>
<reference evidence="6 7" key="1">
    <citation type="journal article" date="2015" name="Appl. Environ. Microbiol.">
        <title>The Enterobacterium Trabulsiella odontotermitis Presents Novel Adaptations Related to Its Association with Fungus-Growing Termites.</title>
        <authorList>
            <person name="Sapountzis P."/>
            <person name="Gruntjes T."/>
            <person name="Otani S."/>
            <person name="Estevez J."/>
            <person name="da Costa R.R."/>
            <person name="Plunkett G.3rd."/>
            <person name="Perna N.T."/>
            <person name="Poulsen M."/>
        </authorList>
    </citation>
    <scope>NUCLEOTIDE SEQUENCE [LARGE SCALE GENOMIC DNA]</scope>
    <source>
        <strain evidence="6 7">12</strain>
    </source>
</reference>
<name>A0A0L0GS52_9ENTR</name>
<dbReference type="AlphaFoldDB" id="A0A0L0GS52"/>
<gene>
    <name evidence="6" type="ORF">GM31_01415</name>
</gene>
<dbReference type="Pfam" id="PF03466">
    <property type="entry name" value="LysR_substrate"/>
    <property type="match status" value="1"/>
</dbReference>
<dbReference type="STRING" id="379893.GCA_001297775_01079"/>
<dbReference type="PANTHER" id="PTHR30537">
    <property type="entry name" value="HTH-TYPE TRANSCRIPTIONAL REGULATOR"/>
    <property type="match status" value="1"/>
</dbReference>
<keyword evidence="2" id="KW-0805">Transcription regulation</keyword>
<dbReference type="InterPro" id="IPR005119">
    <property type="entry name" value="LysR_subst-bd"/>
</dbReference>